<protein>
    <recommendedName>
        <fullName evidence="14">Peptidase S59 domain-containing protein</fullName>
    </recommendedName>
</protein>
<keyword evidence="8" id="KW-0509">mRNA transport</keyword>
<dbReference type="InterPro" id="IPR036903">
    <property type="entry name" value="Nup98_auto-Pept-S59_dom_sf"/>
</dbReference>
<dbReference type="RefSeq" id="XP_022465130.1">
    <property type="nucleotide sequence ID" value="XM_022608656.1"/>
</dbReference>
<comment type="similarity">
    <text evidence="4">Belongs to the nucleoporin GLFG family.</text>
</comment>
<evidence type="ECO:0000256" key="5">
    <source>
        <dbReference type="ARBA" id="ARBA00022448"/>
    </source>
</evidence>
<dbReference type="PANTHER" id="PTHR23198">
    <property type="entry name" value="NUCLEOPORIN"/>
    <property type="match status" value="1"/>
</dbReference>
<reference evidence="15 16" key="1">
    <citation type="journal article" date="2011" name="Proc. Natl. Acad. Sci. U.S.A.">
        <title>Evolutionary erosion of yeast sex chromosomes by mating-type switching accidents.</title>
        <authorList>
            <person name="Gordon J.L."/>
            <person name="Armisen D."/>
            <person name="Proux-Wera E."/>
            <person name="Oheigeartaigh S.S."/>
            <person name="Byrne K.P."/>
            <person name="Wolfe K.H."/>
        </authorList>
    </citation>
    <scope>NUCLEOTIDE SEQUENCE [LARGE SCALE GENOMIC DNA]</scope>
    <source>
        <strain evidence="16">ATCC MYA-139 / BCRC 22969 / CBS 8797 / CCRC 22969 / KCTC 17520 / NBRC 10181 / NCYC 3082</strain>
    </source>
</reference>
<dbReference type="GO" id="GO:0034398">
    <property type="term" value="P:telomere tethering at nuclear periphery"/>
    <property type="evidence" value="ECO:0007669"/>
    <property type="project" value="EnsemblFungi"/>
</dbReference>
<keyword evidence="5" id="KW-0813">Transport</keyword>
<dbReference type="GO" id="GO:0006409">
    <property type="term" value="P:tRNA export from nucleus"/>
    <property type="evidence" value="ECO:0007669"/>
    <property type="project" value="EnsemblFungi"/>
</dbReference>
<feature type="compositionally biased region" description="Low complexity" evidence="13">
    <location>
        <begin position="431"/>
        <end position="440"/>
    </location>
</feature>
<keyword evidence="6" id="KW-0677">Repeat</keyword>
<evidence type="ECO:0000256" key="12">
    <source>
        <dbReference type="ARBA" id="ARBA00023242"/>
    </source>
</evidence>
<organism evidence="15 16">
    <name type="scientific">Huiozyma naganishii (strain ATCC MYA-139 / BCRC 22969 / CBS 8797 / KCTC 17520 / NBRC 10181 / NCYC 3082 / Yp74L-3)</name>
    <name type="common">Yeast</name>
    <name type="synonym">Kazachstania naganishii</name>
    <dbReference type="NCBI Taxonomy" id="1071383"/>
    <lineage>
        <taxon>Eukaryota</taxon>
        <taxon>Fungi</taxon>
        <taxon>Dikarya</taxon>
        <taxon>Ascomycota</taxon>
        <taxon>Saccharomycotina</taxon>
        <taxon>Saccharomycetes</taxon>
        <taxon>Saccharomycetales</taxon>
        <taxon>Saccharomycetaceae</taxon>
        <taxon>Huiozyma</taxon>
    </lineage>
</organism>
<dbReference type="GO" id="GO:0045893">
    <property type="term" value="P:positive regulation of DNA-templated transcription"/>
    <property type="evidence" value="ECO:0007669"/>
    <property type="project" value="EnsemblFungi"/>
</dbReference>
<dbReference type="EMBL" id="HE978319">
    <property type="protein sequence ID" value="CCK70884.1"/>
    <property type="molecule type" value="Genomic_DNA"/>
</dbReference>
<dbReference type="eggNOG" id="KOG0845">
    <property type="taxonomic scope" value="Eukaryota"/>
</dbReference>
<dbReference type="KEGG" id="kng:KNAG_0F02170"/>
<evidence type="ECO:0000256" key="13">
    <source>
        <dbReference type="SAM" id="MobiDB-lite"/>
    </source>
</evidence>
<proteinExistence type="inferred from homology"/>
<reference evidence="16" key="2">
    <citation type="submission" date="2012-08" db="EMBL/GenBank/DDBJ databases">
        <title>Genome sequence of Kazachstania naganishii.</title>
        <authorList>
            <person name="Gordon J.L."/>
            <person name="Armisen D."/>
            <person name="Proux-Wera E."/>
            <person name="OhEigeartaigh S.S."/>
            <person name="Byrne K.P."/>
            <person name="Wolfe K.H."/>
        </authorList>
    </citation>
    <scope>NUCLEOTIDE SEQUENCE [LARGE SCALE GENOMIC DNA]</scope>
    <source>
        <strain evidence="16">ATCC MYA-139 / BCRC 22969 / CBS 8797 / CCRC 22969 / KCTC 17520 / NBRC 10181 / NCYC 3082</strain>
    </source>
</reference>
<evidence type="ECO:0000256" key="3">
    <source>
        <dbReference type="ARBA" id="ARBA00004620"/>
    </source>
</evidence>
<feature type="compositionally biased region" description="Polar residues" evidence="13">
    <location>
        <begin position="32"/>
        <end position="41"/>
    </location>
</feature>
<evidence type="ECO:0000313" key="16">
    <source>
        <dbReference type="Proteomes" id="UP000006310"/>
    </source>
</evidence>
<feature type="domain" description="Peptidase S59" evidence="14">
    <location>
        <begin position="480"/>
        <end position="627"/>
    </location>
</feature>
<dbReference type="GO" id="GO:0003723">
    <property type="term" value="F:RNA binding"/>
    <property type="evidence" value="ECO:0007669"/>
    <property type="project" value="EnsemblFungi"/>
</dbReference>
<feature type="region of interest" description="Disordered" evidence="13">
    <location>
        <begin position="669"/>
        <end position="698"/>
    </location>
</feature>
<evidence type="ECO:0000259" key="14">
    <source>
        <dbReference type="PROSITE" id="PS51434"/>
    </source>
</evidence>
<feature type="compositionally biased region" description="Basic and acidic residues" evidence="13">
    <location>
        <begin position="415"/>
        <end position="430"/>
    </location>
</feature>
<evidence type="ECO:0000256" key="6">
    <source>
        <dbReference type="ARBA" id="ARBA00022737"/>
    </source>
</evidence>
<dbReference type="GO" id="GO:0016973">
    <property type="term" value="P:poly(A)+ mRNA export from nucleus"/>
    <property type="evidence" value="ECO:0007669"/>
    <property type="project" value="EnsemblFungi"/>
</dbReference>
<evidence type="ECO:0000256" key="7">
    <source>
        <dbReference type="ARBA" id="ARBA00022813"/>
    </source>
</evidence>
<dbReference type="GO" id="GO:0051664">
    <property type="term" value="P:nuclear pore localization"/>
    <property type="evidence" value="ECO:0007669"/>
    <property type="project" value="EnsemblFungi"/>
</dbReference>
<dbReference type="GO" id="GO:0031080">
    <property type="term" value="C:nuclear pore outer ring"/>
    <property type="evidence" value="ECO:0007669"/>
    <property type="project" value="EnsemblFungi"/>
</dbReference>
<dbReference type="GO" id="GO:0000781">
    <property type="term" value="C:chromosome, telomeric region"/>
    <property type="evidence" value="ECO:0007669"/>
    <property type="project" value="GOC"/>
</dbReference>
<keyword evidence="9" id="KW-0653">Protein transport</keyword>
<feature type="compositionally biased region" description="Polar residues" evidence="13">
    <location>
        <begin position="669"/>
        <end position="686"/>
    </location>
</feature>
<name>J7S7B7_HUIN7</name>
<dbReference type="InterPro" id="IPR025574">
    <property type="entry name" value="Nucleoporin_FG_rpt"/>
</dbReference>
<dbReference type="PANTHER" id="PTHR23198:SF6">
    <property type="entry name" value="NUCLEAR PORE COMPLEX PROTEIN NUP98-NUP96"/>
    <property type="match status" value="1"/>
</dbReference>
<dbReference type="GO" id="GO:0036228">
    <property type="term" value="P:protein localization to nuclear inner membrane"/>
    <property type="evidence" value="ECO:0007669"/>
    <property type="project" value="EnsemblFungi"/>
</dbReference>
<dbReference type="FunFam" id="3.30.1610.10:FF:000003">
    <property type="entry name" value="Nucleoporin SONB, putative"/>
    <property type="match status" value="1"/>
</dbReference>
<dbReference type="HOGENOM" id="CLU_005908_0_0_1"/>
<evidence type="ECO:0000256" key="9">
    <source>
        <dbReference type="ARBA" id="ARBA00022927"/>
    </source>
</evidence>
<keyword evidence="11" id="KW-0906">Nuclear pore complex</keyword>
<dbReference type="Pfam" id="PF04096">
    <property type="entry name" value="Nucleoporin2"/>
    <property type="match status" value="1"/>
</dbReference>
<dbReference type="GO" id="GO:0017056">
    <property type="term" value="F:structural constituent of nuclear pore"/>
    <property type="evidence" value="ECO:0007669"/>
    <property type="project" value="EnsemblFungi"/>
</dbReference>
<dbReference type="GO" id="GO:0000973">
    <property type="term" value="P:post-transcriptional tethering of RNA polymerase II gene DNA at nuclear periphery"/>
    <property type="evidence" value="ECO:0007669"/>
    <property type="project" value="EnsemblFungi"/>
</dbReference>
<dbReference type="GO" id="GO:0044613">
    <property type="term" value="C:nuclear pore central transport channel"/>
    <property type="evidence" value="ECO:0007669"/>
    <property type="project" value="EnsemblFungi"/>
</dbReference>
<feature type="compositionally biased region" description="Polar residues" evidence="13">
    <location>
        <begin position="52"/>
        <end position="81"/>
    </location>
</feature>
<feature type="compositionally biased region" description="Polar residues" evidence="13">
    <location>
        <begin position="1"/>
        <end position="15"/>
    </location>
</feature>
<keyword evidence="16" id="KW-1185">Reference proteome</keyword>
<dbReference type="Gene3D" id="1.25.40.690">
    <property type="match status" value="1"/>
</dbReference>
<dbReference type="OrthoDB" id="3797628at2759"/>
<feature type="region of interest" description="Disordered" evidence="13">
    <location>
        <begin position="1"/>
        <end position="198"/>
    </location>
</feature>
<dbReference type="PROSITE" id="PS51434">
    <property type="entry name" value="NUP_C"/>
    <property type="match status" value="1"/>
</dbReference>
<feature type="compositionally biased region" description="Low complexity" evidence="13">
    <location>
        <begin position="16"/>
        <end position="31"/>
    </location>
</feature>
<feature type="region of interest" description="Disordered" evidence="13">
    <location>
        <begin position="276"/>
        <end position="316"/>
    </location>
</feature>
<feature type="compositionally biased region" description="Polar residues" evidence="13">
    <location>
        <begin position="154"/>
        <end position="182"/>
    </location>
</feature>
<dbReference type="GO" id="GO:0044614">
    <property type="term" value="C:nuclear pore cytoplasmic filaments"/>
    <property type="evidence" value="ECO:0007669"/>
    <property type="project" value="TreeGrafter"/>
</dbReference>
<dbReference type="GO" id="GO:0046822">
    <property type="term" value="P:regulation of nucleocytoplasmic transport"/>
    <property type="evidence" value="ECO:0007669"/>
    <property type="project" value="EnsemblFungi"/>
</dbReference>
<evidence type="ECO:0000256" key="10">
    <source>
        <dbReference type="ARBA" id="ARBA00023010"/>
    </source>
</evidence>
<evidence type="ECO:0000256" key="4">
    <source>
        <dbReference type="ARBA" id="ARBA00008926"/>
    </source>
</evidence>
<evidence type="ECO:0000256" key="8">
    <source>
        <dbReference type="ARBA" id="ARBA00022816"/>
    </source>
</evidence>
<keyword evidence="12" id="KW-0539">Nucleus</keyword>
<keyword evidence="10" id="KW-0811">Translocation</keyword>
<comment type="subcellular location">
    <subcellularLocation>
        <location evidence="1">Nucleus membrane</location>
        <topology evidence="1">Peripheral membrane protein</topology>
        <orientation evidence="1">Cytoplasmic side</orientation>
    </subcellularLocation>
    <subcellularLocation>
        <location evidence="3">Nucleus membrane</location>
        <topology evidence="3">Peripheral membrane protein</topology>
        <orientation evidence="3">Nucleoplasmic side</orientation>
    </subcellularLocation>
    <subcellularLocation>
        <location evidence="2">Nucleus</location>
        <location evidence="2">Nuclear pore complex</location>
    </subcellularLocation>
</comment>
<keyword evidence="7" id="KW-0068">Autocatalytic cleavage</keyword>
<dbReference type="STRING" id="1071383.J7S7B7"/>
<dbReference type="Pfam" id="PF12110">
    <property type="entry name" value="Nup96"/>
    <property type="match status" value="1"/>
</dbReference>
<accession>J7S7B7</accession>
<dbReference type="SUPFAM" id="SSF82215">
    <property type="entry name" value="C-terminal autoproteolytic domain of nucleoporin nup98"/>
    <property type="match status" value="1"/>
</dbReference>
<evidence type="ECO:0000313" key="15">
    <source>
        <dbReference type="EMBL" id="CCK70884.1"/>
    </source>
</evidence>
<dbReference type="GO" id="GO:0006302">
    <property type="term" value="P:double-strand break repair"/>
    <property type="evidence" value="ECO:0007669"/>
    <property type="project" value="EnsemblFungi"/>
</dbReference>
<dbReference type="OMA" id="PMGKGLN"/>
<dbReference type="Proteomes" id="UP000006310">
    <property type="component" value="Chromosome 6"/>
</dbReference>
<dbReference type="Pfam" id="PF13634">
    <property type="entry name" value="Nucleoporin_FG"/>
    <property type="match status" value="2"/>
</dbReference>
<feature type="region of interest" description="Disordered" evidence="13">
    <location>
        <begin position="415"/>
        <end position="468"/>
    </location>
</feature>
<dbReference type="InterPro" id="IPR021967">
    <property type="entry name" value="Nup98_C"/>
</dbReference>
<dbReference type="GO" id="GO:0031965">
    <property type="term" value="C:nuclear membrane"/>
    <property type="evidence" value="ECO:0007669"/>
    <property type="project" value="UniProtKB-SubCell"/>
</dbReference>
<dbReference type="GeneID" id="34526599"/>
<feature type="compositionally biased region" description="Low complexity" evidence="13">
    <location>
        <begin position="85"/>
        <end position="139"/>
    </location>
</feature>
<dbReference type="InterPro" id="IPR007230">
    <property type="entry name" value="Nup98_auto-Pept-S59_dom"/>
</dbReference>
<dbReference type="GO" id="GO:0031509">
    <property type="term" value="P:subtelomeric heterochromatin formation"/>
    <property type="evidence" value="ECO:0007669"/>
    <property type="project" value="EnsemblFungi"/>
</dbReference>
<dbReference type="Gene3D" id="3.30.1610.10">
    <property type="entry name" value="Peptidase S59, nucleoporin"/>
    <property type="match status" value="1"/>
</dbReference>
<evidence type="ECO:0000256" key="11">
    <source>
        <dbReference type="ARBA" id="ARBA00023132"/>
    </source>
</evidence>
<gene>
    <name evidence="15" type="primary">KNAG0F02170</name>
    <name evidence="15" type="ordered locus">KNAG_0F02170</name>
</gene>
<sequence length="1322" mass="146694">MFNRNSNGSSLFGNVNTSTPTSTPGPNTAAGSNAQFMQKPTVSGGMFGAPNGNLSGTMANSTPSPSTTLFNRNPPANQTGTGLFGNSSQQQQTNQSGTGLFGNGNQQQQTNQSGTGLFGNSNQQQQTNNQTNGLFGNNSTNFSTTGGLFGNKTGGPTTLQTNTPKSTGPSLFGNSNTNNQGTGLSGGPKPATGGLFGNSANTGALGGSGGLFGGNPTNAVNRPFGTNSSNVGNPLLGNSAAVKAETNPYGINVNSGPTNNVPFSSASIPASITSSLNGEVSQKRQNRSDFDNTANTGYRRSSWMSSSNSIPKPTVNMPHSNLFNKLSSRLNSSDKHSATRGIFSQSYGKSWSGNDYSRDSDLLSARKDFSMNKSGLLTSDREGITQLRRLKIDPNRSAAKKIKLFSGNAVVTQDHHDSFDLDEKNEDREVTNNTNNNSDNDNNDVPHKNQGPSEHLPKESNSPDIGADINVVGQKSSELSTDYWCSPSVAILKDLTVSQLCAVPNFVIGRKGYGSITFNTDVNLTDFAPNFADELFGKTVIFRQTKTVEVYPDSNRKPPIGYGLNVSATITLENVYPVDKKTKTPITDPSKTNEVHLLIKRLGNMSDMEFISYNPFGGVWTFKVKHFSIWGLVNEEDVEVSDEAVVEMLKKEQNSKLGTDRTQRNLAQSNQTVTNENHFSGKQSFDPSMLEKRDVPDNSQLMIHPEFDDDYMIDEKEYEPDVTEHDFEGLQADPMLATSRDWVEQLTLAGSSSKTIFGKMMSNPKAIGYGQVSDMLLEYNKELETDKKITSELRLSTSSKFAKVLDNNFVLLKDIRTNSGTAVCELLGLSSKQSVLQTSINPDQLKLSEITLRSDNGYPSIAKFSLEFKNLLEHAGKNNKMYKIWQLCSILFDPISFPFEVSNSSSAKPLLKRYRYEKLCQWLVEQIKPTFDTSNNHNAFPAQMIFTHLIMNDVISASRTALESQNGHLSILLTYLDSNNPRVRELAGEQLAVWEASGHFIDSDIIRIYQLLSGTLFEDKVEIEKLSEEYGWLSVVALHIFYGTIDELSLEELVKQSISSLVVEEKNLIYCVLDLYGEEHDIEQLLISYMVDNHISDIQFVWYMVQLLNFGSSRTFSNAFCDKITLQFIDQLKISQLELEALYVSYFLNDDLCARHHIDSIVYRKLPAIWTIDEREYLDLFKLPEHLVFKALALKEKYDGNFIAAVGYMLQANCFSQARRDIISRVGPYFILTFQQTGDRTNLEKLNDVLTRFSNEERENWEYDLSVFEQFVQFALAEKPDLKKVHSIKNGVKLLYQNNKHCRYIPACCDVILKTIKNIERQ</sequence>
<dbReference type="GO" id="GO:0008139">
    <property type="term" value="F:nuclear localization sequence binding"/>
    <property type="evidence" value="ECO:0007669"/>
    <property type="project" value="TreeGrafter"/>
</dbReference>
<evidence type="ECO:0000256" key="2">
    <source>
        <dbReference type="ARBA" id="ARBA00004567"/>
    </source>
</evidence>
<dbReference type="GO" id="GO:0006607">
    <property type="term" value="P:NLS-bearing protein import into nucleus"/>
    <property type="evidence" value="ECO:0007669"/>
    <property type="project" value="EnsemblFungi"/>
</dbReference>
<evidence type="ECO:0000256" key="1">
    <source>
        <dbReference type="ARBA" id="ARBA00004335"/>
    </source>
</evidence>
<dbReference type="InterPro" id="IPR037665">
    <property type="entry name" value="Nucleoporin_S59-like"/>
</dbReference>